<keyword evidence="5 7" id="KW-0067">ATP-binding</keyword>
<accession>A0ABT8DBH2</accession>
<dbReference type="InterPro" id="IPR013563">
    <property type="entry name" value="Oligopep_ABC_C"/>
</dbReference>
<evidence type="ECO:0000256" key="3">
    <source>
        <dbReference type="ARBA" id="ARBA00022448"/>
    </source>
</evidence>
<evidence type="ECO:0000256" key="1">
    <source>
        <dbReference type="ARBA" id="ARBA00004417"/>
    </source>
</evidence>
<evidence type="ECO:0000259" key="6">
    <source>
        <dbReference type="Pfam" id="PF08352"/>
    </source>
</evidence>
<evidence type="ECO:0000313" key="8">
    <source>
        <dbReference type="Proteomes" id="UP001243846"/>
    </source>
</evidence>
<evidence type="ECO:0000256" key="5">
    <source>
        <dbReference type="ARBA" id="ARBA00022840"/>
    </source>
</evidence>
<sequence length="118" mass="12476">MLFIAHDLSVVDYLCDQVAVMYLGRIVESGPAQVVHRAPAHPYTKALLSAVPVPDPHAARKREILAGQIPSPLSPPSGCVFRTRCPKATQECAAALPPAVALGASHVAHCIHIEGNGR</sequence>
<dbReference type="NCBIfam" id="TIGR01727">
    <property type="entry name" value="oligo_HPY"/>
    <property type="match status" value="1"/>
</dbReference>
<organism evidence="7 8">
    <name type="scientific">Paracoccus cavernae</name>
    <dbReference type="NCBI Taxonomy" id="1571207"/>
    <lineage>
        <taxon>Bacteria</taxon>
        <taxon>Pseudomonadati</taxon>
        <taxon>Pseudomonadota</taxon>
        <taxon>Alphaproteobacteria</taxon>
        <taxon>Rhodobacterales</taxon>
        <taxon>Paracoccaceae</taxon>
        <taxon>Paracoccus</taxon>
    </lineage>
</organism>
<name>A0ABT8DBH2_9RHOB</name>
<evidence type="ECO:0000313" key="7">
    <source>
        <dbReference type="EMBL" id="MDN3714139.1"/>
    </source>
</evidence>
<proteinExistence type="inferred from homology"/>
<keyword evidence="4" id="KW-0547">Nucleotide-binding</keyword>
<dbReference type="Pfam" id="PF08352">
    <property type="entry name" value="oligo_HPY"/>
    <property type="match status" value="1"/>
</dbReference>
<evidence type="ECO:0000256" key="2">
    <source>
        <dbReference type="ARBA" id="ARBA00005417"/>
    </source>
</evidence>
<dbReference type="InterPro" id="IPR027417">
    <property type="entry name" value="P-loop_NTPase"/>
</dbReference>
<dbReference type="EMBL" id="JAUFRC010000003">
    <property type="protein sequence ID" value="MDN3714139.1"/>
    <property type="molecule type" value="Genomic_DNA"/>
</dbReference>
<dbReference type="PANTHER" id="PTHR43776">
    <property type="entry name" value="TRANSPORT ATP-BINDING PROTEIN"/>
    <property type="match status" value="1"/>
</dbReference>
<comment type="similarity">
    <text evidence="2">Belongs to the ABC transporter superfamily.</text>
</comment>
<dbReference type="PANTHER" id="PTHR43776:SF7">
    <property type="entry name" value="D,D-DIPEPTIDE TRANSPORT ATP-BINDING PROTEIN DDPF-RELATED"/>
    <property type="match status" value="1"/>
</dbReference>
<protein>
    <submittedName>
        <fullName evidence="7">ABC transporter ATP-binding protein</fullName>
    </submittedName>
</protein>
<keyword evidence="8" id="KW-1185">Reference proteome</keyword>
<comment type="subcellular location">
    <subcellularLocation>
        <location evidence="1">Cell inner membrane</location>
        <topology evidence="1">Peripheral membrane protein</topology>
    </subcellularLocation>
</comment>
<comment type="caution">
    <text evidence="7">The sequence shown here is derived from an EMBL/GenBank/DDBJ whole genome shotgun (WGS) entry which is preliminary data.</text>
</comment>
<evidence type="ECO:0000256" key="4">
    <source>
        <dbReference type="ARBA" id="ARBA00022741"/>
    </source>
</evidence>
<keyword evidence="3" id="KW-0813">Transport</keyword>
<dbReference type="GO" id="GO:0005524">
    <property type="term" value="F:ATP binding"/>
    <property type="evidence" value="ECO:0007669"/>
    <property type="project" value="UniProtKB-KW"/>
</dbReference>
<gene>
    <name evidence="7" type="ORF">QWZ10_24375</name>
</gene>
<dbReference type="SUPFAM" id="SSF52540">
    <property type="entry name" value="P-loop containing nucleoside triphosphate hydrolases"/>
    <property type="match status" value="1"/>
</dbReference>
<feature type="domain" description="Oligopeptide/dipeptide ABC transporter C-terminal" evidence="6">
    <location>
        <begin position="27"/>
        <end position="92"/>
    </location>
</feature>
<reference evidence="8" key="1">
    <citation type="journal article" date="2019" name="Int. J. Syst. Evol. Microbiol.">
        <title>The Global Catalogue of Microorganisms (GCM) 10K type strain sequencing project: providing services to taxonomists for standard genome sequencing and annotation.</title>
        <authorList>
            <consortium name="The Broad Institute Genomics Platform"/>
            <consortium name="The Broad Institute Genome Sequencing Center for Infectious Disease"/>
            <person name="Wu L."/>
            <person name="Ma J."/>
        </authorList>
    </citation>
    <scope>NUCLEOTIDE SEQUENCE [LARGE SCALE GENOMIC DNA]</scope>
    <source>
        <strain evidence="8">CECT 8482</strain>
    </source>
</reference>
<dbReference type="Proteomes" id="UP001243846">
    <property type="component" value="Unassembled WGS sequence"/>
</dbReference>
<dbReference type="Gene3D" id="3.40.50.300">
    <property type="entry name" value="P-loop containing nucleotide triphosphate hydrolases"/>
    <property type="match status" value="1"/>
</dbReference>
<dbReference type="InterPro" id="IPR050319">
    <property type="entry name" value="ABC_transp_ATP-bind"/>
</dbReference>